<name>A0ABT6M5E5_9NOCA</name>
<dbReference type="EMBL" id="JARXVC010000002">
    <property type="protein sequence ID" value="MDH6279541.1"/>
    <property type="molecule type" value="Genomic_DNA"/>
</dbReference>
<keyword evidence="2" id="KW-1185">Reference proteome</keyword>
<proteinExistence type="predicted"/>
<evidence type="ECO:0000313" key="2">
    <source>
        <dbReference type="Proteomes" id="UP001160334"/>
    </source>
</evidence>
<sequence>MPKPWGREPTAWTIDGRVMEVARPPLVDLINFVMAPTPTYLVLYTLTRPEDRKFLLSQIFDRQSRIEIELLHDVADALVRGWFGMPRWTVQEIWWRVLGSWPDVDGELVMRGIDLADLEPARATHVAKALLTKWASSNENRAEELARDLTTEPPRVAQRRIDTADTEEAIEAAAFDWEAAAALVNQQRRT</sequence>
<organism evidence="1 2">
    <name type="scientific">Prescottella agglutinans</name>
    <dbReference type="NCBI Taxonomy" id="1644129"/>
    <lineage>
        <taxon>Bacteria</taxon>
        <taxon>Bacillati</taxon>
        <taxon>Actinomycetota</taxon>
        <taxon>Actinomycetes</taxon>
        <taxon>Mycobacteriales</taxon>
        <taxon>Nocardiaceae</taxon>
        <taxon>Prescottella</taxon>
    </lineage>
</organism>
<evidence type="ECO:0000313" key="1">
    <source>
        <dbReference type="EMBL" id="MDH6279541.1"/>
    </source>
</evidence>
<accession>A0ABT6M5E5</accession>
<reference evidence="1 2" key="1">
    <citation type="submission" date="2023-04" db="EMBL/GenBank/DDBJ databases">
        <title>Forest soil microbial communities from Buena Vista Peninsula, Colon Province, Panama.</title>
        <authorList>
            <person name="Bouskill N."/>
        </authorList>
    </citation>
    <scope>NUCLEOTIDE SEQUENCE [LARGE SCALE GENOMIC DNA]</scope>
    <source>
        <strain evidence="1 2">CFH S0262</strain>
    </source>
</reference>
<gene>
    <name evidence="1" type="ORF">M2280_000750</name>
</gene>
<protein>
    <submittedName>
        <fullName evidence="1">Uncharacterized protein</fullName>
    </submittedName>
</protein>
<dbReference type="Proteomes" id="UP001160334">
    <property type="component" value="Unassembled WGS sequence"/>
</dbReference>
<comment type="caution">
    <text evidence="1">The sequence shown here is derived from an EMBL/GenBank/DDBJ whole genome shotgun (WGS) entry which is preliminary data.</text>
</comment>
<dbReference type="RefSeq" id="WP_280758941.1">
    <property type="nucleotide sequence ID" value="NZ_JARXVC010000002.1"/>
</dbReference>